<reference evidence="2 3" key="1">
    <citation type="submission" date="2016-10" db="EMBL/GenBank/DDBJ databases">
        <authorList>
            <person name="de Groot N.N."/>
        </authorList>
    </citation>
    <scope>NUCLEOTIDE SEQUENCE [LARGE SCALE GENOMIC DNA]</scope>
    <source>
        <strain evidence="2 3">DSM 15345</strain>
    </source>
</reference>
<feature type="domain" description="Cupin type-2" evidence="1">
    <location>
        <begin position="51"/>
        <end position="93"/>
    </location>
</feature>
<organism evidence="2 3">
    <name type="scientific">Rubrimonas cliftonensis</name>
    <dbReference type="NCBI Taxonomy" id="89524"/>
    <lineage>
        <taxon>Bacteria</taxon>
        <taxon>Pseudomonadati</taxon>
        <taxon>Pseudomonadota</taxon>
        <taxon>Alphaproteobacteria</taxon>
        <taxon>Rhodobacterales</taxon>
        <taxon>Paracoccaceae</taxon>
        <taxon>Rubrimonas</taxon>
    </lineage>
</organism>
<keyword evidence="3" id="KW-1185">Reference proteome</keyword>
<proteinExistence type="predicted"/>
<protein>
    <submittedName>
        <fullName evidence="2">Cupin domain-containing protein</fullName>
    </submittedName>
</protein>
<dbReference type="Pfam" id="PF07883">
    <property type="entry name" value="Cupin_2"/>
    <property type="match status" value="1"/>
</dbReference>
<dbReference type="EMBL" id="FNQM01000009">
    <property type="protein sequence ID" value="SEA67615.1"/>
    <property type="molecule type" value="Genomic_DNA"/>
</dbReference>
<gene>
    <name evidence="2" type="ORF">SAMN05444370_10936</name>
</gene>
<dbReference type="AlphaFoldDB" id="A0A1H4D4E0"/>
<dbReference type="Gene3D" id="2.60.120.10">
    <property type="entry name" value="Jelly Rolls"/>
    <property type="match status" value="1"/>
</dbReference>
<evidence type="ECO:0000259" key="1">
    <source>
        <dbReference type="Pfam" id="PF07883"/>
    </source>
</evidence>
<dbReference type="InterPro" id="IPR014710">
    <property type="entry name" value="RmlC-like_jellyroll"/>
</dbReference>
<name>A0A1H4D4E0_9RHOB</name>
<dbReference type="STRING" id="89524.SAMN05444370_10936"/>
<dbReference type="RefSeq" id="WP_175478916.1">
    <property type="nucleotide sequence ID" value="NZ_FNQM01000009.1"/>
</dbReference>
<evidence type="ECO:0000313" key="3">
    <source>
        <dbReference type="Proteomes" id="UP000198703"/>
    </source>
</evidence>
<evidence type="ECO:0000313" key="2">
    <source>
        <dbReference type="EMBL" id="SEA67615.1"/>
    </source>
</evidence>
<dbReference type="SUPFAM" id="SSF51182">
    <property type="entry name" value="RmlC-like cupins"/>
    <property type="match status" value="1"/>
</dbReference>
<accession>A0A1H4D4E0</accession>
<dbReference type="InterPro" id="IPR013096">
    <property type="entry name" value="Cupin_2"/>
</dbReference>
<dbReference type="Proteomes" id="UP000198703">
    <property type="component" value="Unassembled WGS sequence"/>
</dbReference>
<dbReference type="InterPro" id="IPR011051">
    <property type="entry name" value="RmlC_Cupin_sf"/>
</dbReference>
<sequence>MKISRDDLSPARPQLAGLLHGADMGEMQGAYLTIPAGTDFCPLLAGLPNDHCQRPHWGYLIEGRIVVTYEDGREEVVEAGDFYYWPPGHVVRMEEATKQVEFSPREEMHAVLDHVVSRMG</sequence>